<evidence type="ECO:0000256" key="4">
    <source>
        <dbReference type="SAM" id="SignalP"/>
    </source>
</evidence>
<dbReference type="eggNOG" id="ENOG502QSMM">
    <property type="taxonomic scope" value="Eukaryota"/>
</dbReference>
<evidence type="ECO:0008006" key="8">
    <source>
        <dbReference type="Google" id="ProtNLM"/>
    </source>
</evidence>
<keyword evidence="2 4" id="KW-0732">Signal</keyword>
<dbReference type="CDD" id="cd01837">
    <property type="entry name" value="SGNH_plant_lipase_like"/>
    <property type="match status" value="1"/>
</dbReference>
<dbReference type="Pfam" id="PF00657">
    <property type="entry name" value="Lipase_GDSL"/>
    <property type="match status" value="1"/>
</dbReference>
<dbReference type="RefSeq" id="XP_024360361.1">
    <property type="nucleotide sequence ID" value="XM_024504593.2"/>
</dbReference>
<dbReference type="Gramene" id="Pp3c22_20830V3.2">
    <property type="protein sequence ID" value="Pp3c22_20830V3.2"/>
    <property type="gene ID" value="Pp3c22_20830"/>
</dbReference>
<dbReference type="STRING" id="3218.A9TGI1"/>
<dbReference type="InterPro" id="IPR001087">
    <property type="entry name" value="GDSL"/>
</dbReference>
<protein>
    <recommendedName>
        <fullName evidence="8">GDSL esterase/lipase</fullName>
    </recommendedName>
</protein>
<dbReference type="PANTHER" id="PTHR22835:SF648">
    <property type="entry name" value="GDSL-LIKE LIPASE"/>
    <property type="match status" value="1"/>
</dbReference>
<evidence type="ECO:0000256" key="1">
    <source>
        <dbReference type="ARBA" id="ARBA00008668"/>
    </source>
</evidence>
<organism evidence="5">
    <name type="scientific">Physcomitrium patens</name>
    <name type="common">Spreading-leaved earth moss</name>
    <name type="synonym">Physcomitrella patens</name>
    <dbReference type="NCBI Taxonomy" id="3218"/>
    <lineage>
        <taxon>Eukaryota</taxon>
        <taxon>Viridiplantae</taxon>
        <taxon>Streptophyta</taxon>
        <taxon>Embryophyta</taxon>
        <taxon>Bryophyta</taxon>
        <taxon>Bryophytina</taxon>
        <taxon>Bryopsida</taxon>
        <taxon>Funariidae</taxon>
        <taxon>Funariales</taxon>
        <taxon>Funariaceae</taxon>
        <taxon>Physcomitrium</taxon>
    </lineage>
</organism>
<evidence type="ECO:0000313" key="5">
    <source>
        <dbReference type="EMBL" id="PNR31064.1"/>
    </source>
</evidence>
<reference evidence="5 7" key="1">
    <citation type="journal article" date="2008" name="Science">
        <title>The Physcomitrella genome reveals evolutionary insights into the conquest of land by plants.</title>
        <authorList>
            <person name="Rensing S."/>
            <person name="Lang D."/>
            <person name="Zimmer A."/>
            <person name="Terry A."/>
            <person name="Salamov A."/>
            <person name="Shapiro H."/>
            <person name="Nishiyama T."/>
            <person name="Perroud P.-F."/>
            <person name="Lindquist E."/>
            <person name="Kamisugi Y."/>
            <person name="Tanahashi T."/>
            <person name="Sakakibara K."/>
            <person name="Fujita T."/>
            <person name="Oishi K."/>
            <person name="Shin-I T."/>
            <person name="Kuroki Y."/>
            <person name="Toyoda A."/>
            <person name="Suzuki Y."/>
            <person name="Hashimoto A."/>
            <person name="Yamaguchi K."/>
            <person name="Sugano A."/>
            <person name="Kohara Y."/>
            <person name="Fujiyama A."/>
            <person name="Anterola A."/>
            <person name="Aoki S."/>
            <person name="Ashton N."/>
            <person name="Barbazuk W.B."/>
            <person name="Barker E."/>
            <person name="Bennetzen J."/>
            <person name="Bezanilla M."/>
            <person name="Blankenship R."/>
            <person name="Cho S.H."/>
            <person name="Dutcher S."/>
            <person name="Estelle M."/>
            <person name="Fawcett J.A."/>
            <person name="Gundlach H."/>
            <person name="Hanada K."/>
            <person name="Heyl A."/>
            <person name="Hicks K.A."/>
            <person name="Hugh J."/>
            <person name="Lohr M."/>
            <person name="Mayer K."/>
            <person name="Melkozernov A."/>
            <person name="Murata T."/>
            <person name="Nelson D."/>
            <person name="Pils B."/>
            <person name="Prigge M."/>
            <person name="Reiss B."/>
            <person name="Renner T."/>
            <person name="Rombauts S."/>
            <person name="Rushton P."/>
            <person name="Sanderfoot A."/>
            <person name="Schween G."/>
            <person name="Shiu S.-H."/>
            <person name="Stueber K."/>
            <person name="Theodoulou F.L."/>
            <person name="Tu H."/>
            <person name="Van de Peer Y."/>
            <person name="Verrier P.J."/>
            <person name="Waters E."/>
            <person name="Wood A."/>
            <person name="Yang L."/>
            <person name="Cove D."/>
            <person name="Cuming A."/>
            <person name="Hasebe M."/>
            <person name="Lucas S."/>
            <person name="Mishler D.B."/>
            <person name="Reski R."/>
            <person name="Grigoriev I."/>
            <person name="Quatrano R.S."/>
            <person name="Boore J.L."/>
        </authorList>
    </citation>
    <scope>NUCLEOTIDE SEQUENCE [LARGE SCALE GENOMIC DNA]</scope>
    <source>
        <strain evidence="6 7">cv. Gransden 2004</strain>
    </source>
</reference>
<feature type="chain" id="PRO_5014298023" description="GDSL esterase/lipase" evidence="4">
    <location>
        <begin position="28"/>
        <end position="420"/>
    </location>
</feature>
<reference evidence="6" key="3">
    <citation type="submission" date="2020-12" db="UniProtKB">
        <authorList>
            <consortium name="EnsemblPlants"/>
        </authorList>
    </citation>
    <scope>IDENTIFICATION</scope>
</reference>
<dbReference type="EnsemblPlants" id="Pp3c22_20830V3.1">
    <property type="protein sequence ID" value="Pp3c22_20830V3.1"/>
    <property type="gene ID" value="Pp3c22_20830"/>
</dbReference>
<dbReference type="AlphaFoldDB" id="A9TGI1"/>
<comment type="similarity">
    <text evidence="1">Belongs to the 'GDSL' lipolytic enzyme family.</text>
</comment>
<gene>
    <name evidence="6" type="primary">LOC112274819</name>
    <name evidence="5" type="ORF">PHYPA_027380</name>
</gene>
<feature type="signal peptide" evidence="4">
    <location>
        <begin position="1"/>
        <end position="27"/>
    </location>
</feature>
<evidence type="ECO:0000256" key="2">
    <source>
        <dbReference type="ARBA" id="ARBA00022729"/>
    </source>
</evidence>
<name>A9TGI1_PHYPA</name>
<dbReference type="PANTHER" id="PTHR22835">
    <property type="entry name" value="ZINC FINGER FYVE DOMAIN CONTAINING PROTEIN"/>
    <property type="match status" value="1"/>
</dbReference>
<dbReference type="HOGENOM" id="CLU_015101_2_0_1"/>
<evidence type="ECO:0000313" key="6">
    <source>
        <dbReference type="EnsemblPlants" id="Pp3c22_20830V3.1"/>
    </source>
</evidence>
<sequence>MATKLRNSILYWGALFCILHCVHLSSAQDTLPNCTFPAVYAFGDGLTDVGNAIAAFPEIFANAELDPNGVEFPTHPADRFCDGKLLVDFLAFGVRRRPIYPVLRGTSPDFRYGTNFAAVGGSARNVTFWSKATGLHFTPFSLDVQLQWFDRYKVRLWFYEFMNPGIVVQPLPTLNSVNQSLFLVYAGYQDYFYSLYDETLTPRQTLNIVEEVVESIGTHIEGMLKVTIYQPPASPSYVMPAAKHILVLGLPPLGCIPAMLTLYQSSKAKYDRYGCLSDLNKITAKHNKLLGEKVDALREKYPDTLNVFYGDIHGVYTDILKNPEAYNVTEPLKACCGVGGSYSFNKDVTCGHIGMVGKEMVNLTGTPPCEDHKSHLSWDGIHTSNTFNKAAVTAFLTGKHIYPEGGLKCSPDFTNWDARM</sequence>
<dbReference type="InterPro" id="IPR036514">
    <property type="entry name" value="SGNH_hydro_sf"/>
</dbReference>
<dbReference type="EnsemblPlants" id="Pp3c22_20830V3.2">
    <property type="protein sequence ID" value="Pp3c22_20830V3.2"/>
    <property type="gene ID" value="Pp3c22_20830"/>
</dbReference>
<dbReference type="InterPro" id="IPR035669">
    <property type="entry name" value="SGNH_plant_lipase-like"/>
</dbReference>
<keyword evidence="3" id="KW-0378">Hydrolase</keyword>
<accession>A9TGI1</accession>
<dbReference type="PaxDb" id="3218-PP1S225_79V6.1"/>
<reference evidence="5 7" key="2">
    <citation type="journal article" date="2018" name="Plant J.">
        <title>The Physcomitrella patens chromosome-scale assembly reveals moss genome structure and evolution.</title>
        <authorList>
            <person name="Lang D."/>
            <person name="Ullrich K.K."/>
            <person name="Murat F."/>
            <person name="Fuchs J."/>
            <person name="Jenkins J."/>
            <person name="Haas F.B."/>
            <person name="Piednoel M."/>
            <person name="Gundlach H."/>
            <person name="Van Bel M."/>
            <person name="Meyberg R."/>
            <person name="Vives C."/>
            <person name="Morata J."/>
            <person name="Symeonidi A."/>
            <person name="Hiss M."/>
            <person name="Muchero W."/>
            <person name="Kamisugi Y."/>
            <person name="Saleh O."/>
            <person name="Blanc G."/>
            <person name="Decker E.L."/>
            <person name="van Gessel N."/>
            <person name="Grimwood J."/>
            <person name="Hayes R.D."/>
            <person name="Graham S.W."/>
            <person name="Gunter L.E."/>
            <person name="McDaniel S.F."/>
            <person name="Hoernstein S.N.W."/>
            <person name="Larsson A."/>
            <person name="Li F.W."/>
            <person name="Perroud P.F."/>
            <person name="Phillips J."/>
            <person name="Ranjan P."/>
            <person name="Rokshar D.S."/>
            <person name="Rothfels C.J."/>
            <person name="Schneider L."/>
            <person name="Shu S."/>
            <person name="Stevenson D.W."/>
            <person name="Thummler F."/>
            <person name="Tillich M."/>
            <person name="Villarreal Aguilar J.C."/>
            <person name="Widiez T."/>
            <person name="Wong G.K."/>
            <person name="Wymore A."/>
            <person name="Zhang Y."/>
            <person name="Zimmer A.D."/>
            <person name="Quatrano R.S."/>
            <person name="Mayer K.F.X."/>
            <person name="Goodstein D."/>
            <person name="Casacuberta J.M."/>
            <person name="Vandepoele K."/>
            <person name="Reski R."/>
            <person name="Cuming A.C."/>
            <person name="Tuskan G.A."/>
            <person name="Maumus F."/>
            <person name="Salse J."/>
            <person name="Schmutz J."/>
            <person name="Rensing S.A."/>
        </authorList>
    </citation>
    <scope>NUCLEOTIDE SEQUENCE [LARGE SCALE GENOMIC DNA]</scope>
    <source>
        <strain evidence="6 7">cv. Gransden 2004</strain>
    </source>
</reference>
<dbReference type="KEGG" id="ppp:112274819"/>
<dbReference type="OMA" id="RNSILYW"/>
<dbReference type="OrthoDB" id="1600564at2759"/>
<dbReference type="Gene3D" id="3.40.50.1110">
    <property type="entry name" value="SGNH hydrolase"/>
    <property type="match status" value="1"/>
</dbReference>
<evidence type="ECO:0000313" key="7">
    <source>
        <dbReference type="Proteomes" id="UP000006727"/>
    </source>
</evidence>
<dbReference type="GeneID" id="112274819"/>
<keyword evidence="7" id="KW-1185">Reference proteome</keyword>
<dbReference type="Proteomes" id="UP000006727">
    <property type="component" value="Chromosome 22"/>
</dbReference>
<dbReference type="GO" id="GO:0016788">
    <property type="term" value="F:hydrolase activity, acting on ester bonds"/>
    <property type="evidence" value="ECO:0007669"/>
    <property type="project" value="InterPro"/>
</dbReference>
<proteinExistence type="inferred from homology"/>
<dbReference type="EMBL" id="ABEU02000022">
    <property type="protein sequence ID" value="PNR31064.1"/>
    <property type="molecule type" value="Genomic_DNA"/>
</dbReference>
<dbReference type="Gramene" id="Pp3c22_20830V3.1">
    <property type="protein sequence ID" value="Pp3c22_20830V3.1"/>
    <property type="gene ID" value="Pp3c22_20830"/>
</dbReference>
<evidence type="ECO:0000256" key="3">
    <source>
        <dbReference type="ARBA" id="ARBA00022801"/>
    </source>
</evidence>